<dbReference type="Gene3D" id="1.10.530.10">
    <property type="match status" value="1"/>
</dbReference>
<protein>
    <submittedName>
        <fullName evidence="1">Lysozyme-like protein</fullName>
    </submittedName>
</protein>
<dbReference type="Proteomes" id="UP000612501">
    <property type="component" value="Segment"/>
</dbReference>
<name>A0A7S5QWX2_9CAUD</name>
<dbReference type="SUPFAM" id="SSF53955">
    <property type="entry name" value="Lysozyme-like"/>
    <property type="match status" value="1"/>
</dbReference>
<organism evidence="1 2">
    <name type="scientific">Rhizobium phage RHph_Y17</name>
    <dbReference type="NCBI Taxonomy" id="2509771"/>
    <lineage>
        <taxon>Viruses</taxon>
        <taxon>Duplodnaviria</taxon>
        <taxon>Heunggongvirae</taxon>
        <taxon>Uroviricota</taxon>
        <taxon>Caudoviricetes</taxon>
        <taxon>Kleczkowskavirus</taxon>
        <taxon>Kleczkowskavirus RHEph4</taxon>
    </lineage>
</organism>
<gene>
    <name evidence="1" type="ORF">EVB51_046</name>
</gene>
<dbReference type="InterPro" id="IPR023346">
    <property type="entry name" value="Lysozyme-like_dom_sf"/>
</dbReference>
<dbReference type="EMBL" id="MN988482">
    <property type="protein sequence ID" value="QIG67663.1"/>
    <property type="molecule type" value="Genomic_DNA"/>
</dbReference>
<evidence type="ECO:0000313" key="2">
    <source>
        <dbReference type="Proteomes" id="UP000612501"/>
    </source>
</evidence>
<proteinExistence type="predicted"/>
<evidence type="ECO:0000313" key="1">
    <source>
        <dbReference type="EMBL" id="QIG67663.1"/>
    </source>
</evidence>
<accession>A0A7S5QWX2</accession>
<sequence>MDRKIFFDCIRKTVFNGSLTTSQVKGIDALLDACGLEQVADARHVAYILATPMIETGGTFLTKQESLNYSPDGLKSTFSARISNAQAQQFGRTTAHAANQPAIANTVYGGDWGKEHLGNVQPNDGWDFRGRGLCQITGRANYERFAKLLGQPLDTNPDLAMDLDIAAKIMVVGMRDGLFTGRKLGDYFTSAKTDWVNARQIINRLDRARDIAVYASGFFSCITRS</sequence>
<reference evidence="1" key="1">
    <citation type="submission" date="2020-01" db="EMBL/GenBank/DDBJ databases">
        <title>Patterns of diversity and host range of bacteriophage communities associated with bean-nodulatin bacteria.</title>
        <authorList>
            <person name="Vann Cauwenberghe J."/>
            <person name="Santamaria R.I."/>
            <person name="Bustos P."/>
            <person name="Juarez S."/>
            <person name="Gonzalez V."/>
        </authorList>
    </citation>
    <scope>NUCLEOTIDE SEQUENCE</scope>
</reference>